<dbReference type="CDD" id="cd00452">
    <property type="entry name" value="KDPG_aldolase"/>
    <property type="match status" value="1"/>
</dbReference>
<evidence type="ECO:0000256" key="2">
    <source>
        <dbReference type="ARBA" id="ARBA00006906"/>
    </source>
</evidence>
<dbReference type="PANTHER" id="PTHR30246">
    <property type="entry name" value="2-KETO-3-DEOXY-6-PHOSPHOGLUCONATE ALDOLASE"/>
    <property type="match status" value="1"/>
</dbReference>
<comment type="pathway">
    <text evidence="1">Carbohydrate acid metabolism.</text>
</comment>
<dbReference type="AlphaFoldDB" id="A0A480AVR8"/>
<dbReference type="Pfam" id="PF01081">
    <property type="entry name" value="Aldolase"/>
    <property type="match status" value="1"/>
</dbReference>
<dbReference type="InterPro" id="IPR000887">
    <property type="entry name" value="Aldlse_KDPG_KHG"/>
</dbReference>
<dbReference type="PANTHER" id="PTHR30246:SF1">
    <property type="entry name" value="2-DEHYDRO-3-DEOXY-6-PHOSPHOGALACTONATE ALDOLASE-RELATED"/>
    <property type="match status" value="1"/>
</dbReference>
<dbReference type="InterPro" id="IPR013785">
    <property type="entry name" value="Aldolase_TIM"/>
</dbReference>
<evidence type="ECO:0000256" key="1">
    <source>
        <dbReference type="ARBA" id="ARBA00004761"/>
    </source>
</evidence>
<dbReference type="Proteomes" id="UP000301751">
    <property type="component" value="Unassembled WGS sequence"/>
</dbReference>
<organism evidence="6 7">
    <name type="scientific">Pseudaquabacterium pictum</name>
    <dbReference type="NCBI Taxonomy" id="2315236"/>
    <lineage>
        <taxon>Bacteria</taxon>
        <taxon>Pseudomonadati</taxon>
        <taxon>Pseudomonadota</taxon>
        <taxon>Betaproteobacteria</taxon>
        <taxon>Burkholderiales</taxon>
        <taxon>Sphaerotilaceae</taxon>
        <taxon>Pseudaquabacterium</taxon>
    </lineage>
</organism>
<evidence type="ECO:0000256" key="5">
    <source>
        <dbReference type="ARBA" id="ARBA00023277"/>
    </source>
</evidence>
<gene>
    <name evidence="6" type="ORF">AQPW35_29660</name>
</gene>
<dbReference type="GO" id="GO:0016829">
    <property type="term" value="F:lyase activity"/>
    <property type="evidence" value="ECO:0007669"/>
    <property type="project" value="UniProtKB-KW"/>
</dbReference>
<dbReference type="SUPFAM" id="SSF51569">
    <property type="entry name" value="Aldolase"/>
    <property type="match status" value="1"/>
</dbReference>
<dbReference type="Gene3D" id="3.20.20.70">
    <property type="entry name" value="Aldolase class I"/>
    <property type="match status" value="1"/>
</dbReference>
<protein>
    <recommendedName>
        <fullName evidence="8">2-dehydro-3-deoxy-6-phosphogalactonate aldolase</fullName>
    </recommendedName>
</protein>
<comment type="caution">
    <text evidence="6">The sequence shown here is derived from an EMBL/GenBank/DDBJ whole genome shotgun (WGS) entry which is preliminary data.</text>
</comment>
<sequence length="244" mass="24505">MTADADPPTEARDARSLKALADRLLRQAAGAQPDAAARRLADALAQLPLVAILRGITPAEALPVGQALVDAGWSLIEVPLNSPQPLDSIAALARAFPQALVGAGTVLDADQVRAVAAAGGRLVVAPNTDVEVVFEAQRLGLVCLPGVATPTEAFAALSAGAQGLKLFPAEQFSPAVLKAWRAVLPAGTPVLPVGGITPDSLAGWRAAGAAGAGIGSALYKPGMAVADVAAQARRFALAWQAAAA</sequence>
<evidence type="ECO:0000256" key="4">
    <source>
        <dbReference type="ARBA" id="ARBA00023239"/>
    </source>
</evidence>
<comment type="subunit">
    <text evidence="3">Homotrimer.</text>
</comment>
<proteinExistence type="inferred from homology"/>
<evidence type="ECO:0000313" key="7">
    <source>
        <dbReference type="Proteomes" id="UP000301751"/>
    </source>
</evidence>
<name>A0A480AVR8_9BURK</name>
<reference evidence="7" key="1">
    <citation type="submission" date="2019-03" db="EMBL/GenBank/DDBJ databases">
        <title>Aquabacterium pictum sp.nov., the first bacteriochlorophyll a-containing freshwater bacterium in the genus Aquabacterium of the class Betaproteobacteria.</title>
        <authorList>
            <person name="Hirose S."/>
            <person name="Tank M."/>
            <person name="Hara E."/>
            <person name="Tamaki H."/>
            <person name="Takaichi S."/>
            <person name="Haruta S."/>
            <person name="Hanada S."/>
        </authorList>
    </citation>
    <scope>NUCLEOTIDE SEQUENCE [LARGE SCALE GENOMIC DNA]</scope>
    <source>
        <strain evidence="7">W35</strain>
    </source>
</reference>
<dbReference type="RefSeq" id="WP_137733623.1">
    <property type="nucleotide sequence ID" value="NZ_BJCL01000007.1"/>
</dbReference>
<comment type="similarity">
    <text evidence="2">Belongs to the KHG/KDPG aldolase family.</text>
</comment>
<keyword evidence="5" id="KW-0119">Carbohydrate metabolism</keyword>
<evidence type="ECO:0000256" key="3">
    <source>
        <dbReference type="ARBA" id="ARBA00011233"/>
    </source>
</evidence>
<keyword evidence="4" id="KW-0456">Lyase</keyword>
<evidence type="ECO:0000313" key="6">
    <source>
        <dbReference type="EMBL" id="GCL63885.1"/>
    </source>
</evidence>
<dbReference type="OrthoDB" id="8590323at2"/>
<evidence type="ECO:0008006" key="8">
    <source>
        <dbReference type="Google" id="ProtNLM"/>
    </source>
</evidence>
<accession>A0A480AVR8</accession>
<keyword evidence="7" id="KW-1185">Reference proteome</keyword>
<dbReference type="NCBIfam" id="NF006600">
    <property type="entry name" value="PRK09140.1"/>
    <property type="match status" value="1"/>
</dbReference>
<dbReference type="EMBL" id="BJCL01000007">
    <property type="protein sequence ID" value="GCL63885.1"/>
    <property type="molecule type" value="Genomic_DNA"/>
</dbReference>